<gene>
    <name evidence="1" type="ORF">GIS00_23810</name>
</gene>
<dbReference type="InterPro" id="IPR037480">
    <property type="entry name" value="YihR-like"/>
</dbReference>
<dbReference type="EMBL" id="WLYK01000012">
    <property type="protein sequence ID" value="MTD16966.1"/>
    <property type="molecule type" value="Genomic_DNA"/>
</dbReference>
<dbReference type="GO" id="GO:0030246">
    <property type="term" value="F:carbohydrate binding"/>
    <property type="evidence" value="ECO:0007669"/>
    <property type="project" value="InterPro"/>
</dbReference>
<keyword evidence="2" id="KW-1185">Reference proteome</keyword>
<sequence length="303" mass="31781">MRPFSGDQFDIRFGGSTARVGQVAAVLRSFVVDGVALTESWADDVVPPMGCGIVLVPWPNRVRAGTWTLDGAVQQLDLTEPGRGNAIHGLLRNQPYVMTEHRESAVTLSAGVHPQHGYPFGLDTSVTYALSGTGLTVTHRISNVGSGTAPFGVGAHPYLRVGETPVDELVVTVPASTAVVVDDSLVPVGAEPVGPGNDLRAGVPVGSVELDGCFTDLARTDGLVQSTLVDAGGRGVMLWAGPDFGFTQVYNPPNFPDPAGKRRAIAIEPMTCGVDALNTGEGLRWLEPGESWSGSWGLRPIGF</sequence>
<dbReference type="InterPro" id="IPR014718">
    <property type="entry name" value="GH-type_carb-bd"/>
</dbReference>
<dbReference type="AlphaFoldDB" id="A0A7K1FS54"/>
<evidence type="ECO:0000313" key="1">
    <source>
        <dbReference type="EMBL" id="MTD16966.1"/>
    </source>
</evidence>
<dbReference type="InterPro" id="IPR011013">
    <property type="entry name" value="Gal_mutarotase_sf_dom"/>
</dbReference>
<dbReference type="GO" id="GO:0016853">
    <property type="term" value="F:isomerase activity"/>
    <property type="evidence" value="ECO:0007669"/>
    <property type="project" value="InterPro"/>
</dbReference>
<reference evidence="1 2" key="1">
    <citation type="submission" date="2019-11" db="EMBL/GenBank/DDBJ databases">
        <authorList>
            <person name="Jiang L.-Q."/>
        </authorList>
    </citation>
    <scope>NUCLEOTIDE SEQUENCE [LARGE SCALE GENOMIC DNA]</scope>
    <source>
        <strain evidence="1 2">YIM 132087</strain>
    </source>
</reference>
<proteinExistence type="predicted"/>
<name>A0A7K1FS54_9ACTN</name>
<accession>A0A7K1FS54</accession>
<dbReference type="Gene3D" id="2.70.98.10">
    <property type="match status" value="1"/>
</dbReference>
<dbReference type="SUPFAM" id="SSF74650">
    <property type="entry name" value="Galactose mutarotase-like"/>
    <property type="match status" value="1"/>
</dbReference>
<dbReference type="GO" id="GO:0005975">
    <property type="term" value="P:carbohydrate metabolic process"/>
    <property type="evidence" value="ECO:0007669"/>
    <property type="project" value="InterPro"/>
</dbReference>
<organism evidence="1 2">
    <name type="scientific">Nakamurella alba</name>
    <dbReference type="NCBI Taxonomy" id="2665158"/>
    <lineage>
        <taxon>Bacteria</taxon>
        <taxon>Bacillati</taxon>
        <taxon>Actinomycetota</taxon>
        <taxon>Actinomycetes</taxon>
        <taxon>Nakamurellales</taxon>
        <taxon>Nakamurellaceae</taxon>
        <taxon>Nakamurella</taxon>
    </lineage>
</organism>
<protein>
    <submittedName>
        <fullName evidence="1">Aldose epimerase</fullName>
    </submittedName>
</protein>
<dbReference type="InterPro" id="IPR008183">
    <property type="entry name" value="Aldose_1/G6P_1-epimerase"/>
</dbReference>
<dbReference type="Proteomes" id="UP000460221">
    <property type="component" value="Unassembled WGS sequence"/>
</dbReference>
<dbReference type="Pfam" id="PF01263">
    <property type="entry name" value="Aldose_epim"/>
    <property type="match status" value="1"/>
</dbReference>
<dbReference type="CDD" id="cd09022">
    <property type="entry name" value="Aldose_epim_Ec_YihR"/>
    <property type="match status" value="1"/>
</dbReference>
<evidence type="ECO:0000313" key="2">
    <source>
        <dbReference type="Proteomes" id="UP000460221"/>
    </source>
</evidence>
<comment type="caution">
    <text evidence="1">The sequence shown here is derived from an EMBL/GenBank/DDBJ whole genome shotgun (WGS) entry which is preliminary data.</text>
</comment>